<keyword evidence="2" id="KW-1185">Reference proteome</keyword>
<gene>
    <name evidence="1" type="ORF">RRG08_021285</name>
</gene>
<sequence length="106" mass="11376">MSMFSEPGLLTASGQADQHLNAAARKTSQALDPHFDEWIRSASRCALSEAAGHKYVLQLIDLSLDTGASLDQAAELTQVLEDGDQRSAVEIASFMILVRQAFLGVA</sequence>
<protein>
    <submittedName>
        <fullName evidence="1">Uncharacterized protein</fullName>
    </submittedName>
</protein>
<dbReference type="EMBL" id="JAWDGP010004282">
    <property type="protein sequence ID" value="KAK3765606.1"/>
    <property type="molecule type" value="Genomic_DNA"/>
</dbReference>
<evidence type="ECO:0000313" key="1">
    <source>
        <dbReference type="EMBL" id="KAK3765606.1"/>
    </source>
</evidence>
<dbReference type="AlphaFoldDB" id="A0AAE0ZB09"/>
<organism evidence="1 2">
    <name type="scientific">Elysia crispata</name>
    <name type="common">lettuce slug</name>
    <dbReference type="NCBI Taxonomy" id="231223"/>
    <lineage>
        <taxon>Eukaryota</taxon>
        <taxon>Metazoa</taxon>
        <taxon>Spiralia</taxon>
        <taxon>Lophotrochozoa</taxon>
        <taxon>Mollusca</taxon>
        <taxon>Gastropoda</taxon>
        <taxon>Heterobranchia</taxon>
        <taxon>Euthyneura</taxon>
        <taxon>Panpulmonata</taxon>
        <taxon>Sacoglossa</taxon>
        <taxon>Placobranchoidea</taxon>
        <taxon>Plakobranchidae</taxon>
        <taxon>Elysia</taxon>
    </lineage>
</organism>
<proteinExistence type="predicted"/>
<name>A0AAE0ZB09_9GAST</name>
<accession>A0AAE0ZB09</accession>
<reference evidence="1" key="1">
    <citation type="journal article" date="2023" name="G3 (Bethesda)">
        <title>A reference genome for the long-term kleptoplast-retaining sea slug Elysia crispata morphotype clarki.</title>
        <authorList>
            <person name="Eastman K.E."/>
            <person name="Pendleton A.L."/>
            <person name="Shaikh M.A."/>
            <person name="Suttiyut T."/>
            <person name="Ogas R."/>
            <person name="Tomko P."/>
            <person name="Gavelis G."/>
            <person name="Widhalm J.R."/>
            <person name="Wisecaver J.H."/>
        </authorList>
    </citation>
    <scope>NUCLEOTIDE SEQUENCE</scope>
    <source>
        <strain evidence="1">ECLA1</strain>
    </source>
</reference>
<comment type="caution">
    <text evidence="1">The sequence shown here is derived from an EMBL/GenBank/DDBJ whole genome shotgun (WGS) entry which is preliminary data.</text>
</comment>
<evidence type="ECO:0000313" key="2">
    <source>
        <dbReference type="Proteomes" id="UP001283361"/>
    </source>
</evidence>
<dbReference type="Proteomes" id="UP001283361">
    <property type="component" value="Unassembled WGS sequence"/>
</dbReference>